<gene>
    <name evidence="2" type="ORF">RRG08_005805</name>
</gene>
<dbReference type="AlphaFoldDB" id="A0AAE1DW45"/>
<organism evidence="2 3">
    <name type="scientific">Elysia crispata</name>
    <name type="common">lettuce slug</name>
    <dbReference type="NCBI Taxonomy" id="231223"/>
    <lineage>
        <taxon>Eukaryota</taxon>
        <taxon>Metazoa</taxon>
        <taxon>Spiralia</taxon>
        <taxon>Lophotrochozoa</taxon>
        <taxon>Mollusca</taxon>
        <taxon>Gastropoda</taxon>
        <taxon>Heterobranchia</taxon>
        <taxon>Euthyneura</taxon>
        <taxon>Panpulmonata</taxon>
        <taxon>Sacoglossa</taxon>
        <taxon>Placobranchoidea</taxon>
        <taxon>Plakobranchidae</taxon>
        <taxon>Elysia</taxon>
    </lineage>
</organism>
<name>A0AAE1DW45_9GAST</name>
<evidence type="ECO:0000256" key="1">
    <source>
        <dbReference type="SAM" id="MobiDB-lite"/>
    </source>
</evidence>
<proteinExistence type="predicted"/>
<protein>
    <submittedName>
        <fullName evidence="2">Uncharacterized protein</fullName>
    </submittedName>
</protein>
<dbReference type="EMBL" id="JAWDGP010002183">
    <property type="protein sequence ID" value="KAK3784907.1"/>
    <property type="molecule type" value="Genomic_DNA"/>
</dbReference>
<feature type="region of interest" description="Disordered" evidence="1">
    <location>
        <begin position="70"/>
        <end position="107"/>
    </location>
</feature>
<keyword evidence="3" id="KW-1185">Reference proteome</keyword>
<reference evidence="2" key="1">
    <citation type="journal article" date="2023" name="G3 (Bethesda)">
        <title>A reference genome for the long-term kleptoplast-retaining sea slug Elysia crispata morphotype clarki.</title>
        <authorList>
            <person name="Eastman K.E."/>
            <person name="Pendleton A.L."/>
            <person name="Shaikh M.A."/>
            <person name="Suttiyut T."/>
            <person name="Ogas R."/>
            <person name="Tomko P."/>
            <person name="Gavelis G."/>
            <person name="Widhalm J.R."/>
            <person name="Wisecaver J.H."/>
        </authorList>
    </citation>
    <scope>NUCLEOTIDE SEQUENCE</scope>
    <source>
        <strain evidence="2">ECLA1</strain>
    </source>
</reference>
<feature type="compositionally biased region" description="Polar residues" evidence="1">
    <location>
        <begin position="77"/>
        <end position="92"/>
    </location>
</feature>
<evidence type="ECO:0000313" key="3">
    <source>
        <dbReference type="Proteomes" id="UP001283361"/>
    </source>
</evidence>
<accession>A0AAE1DW45</accession>
<sequence length="203" mass="21642">MLNRGDVYDFDFIGGVVSPHRSLPVGGVGVLNRGGHFFYTPDRNTGEARVRSTDLGEDILSSFHSKRMPSVGMFSNPRVTTRQPRGNHNNPRSLPLGGNHKSFAGAKLPDRRQGFEARKGRLCEGEATGAKADGCPRVASGFGDSNEQVAKPPSKVGRHKAKGGGQGGFATDLLLLISLGARILEGRDRGEAPLDISSSGRHI</sequence>
<feature type="region of interest" description="Disordered" evidence="1">
    <location>
        <begin position="141"/>
        <end position="164"/>
    </location>
</feature>
<comment type="caution">
    <text evidence="2">The sequence shown here is derived from an EMBL/GenBank/DDBJ whole genome shotgun (WGS) entry which is preliminary data.</text>
</comment>
<evidence type="ECO:0000313" key="2">
    <source>
        <dbReference type="EMBL" id="KAK3784907.1"/>
    </source>
</evidence>
<dbReference type="Proteomes" id="UP001283361">
    <property type="component" value="Unassembled WGS sequence"/>
</dbReference>